<evidence type="ECO:0000256" key="2">
    <source>
        <dbReference type="ARBA" id="ARBA00022670"/>
    </source>
</evidence>
<keyword evidence="3" id="KW-0479">Metal-binding</keyword>
<dbReference type="GO" id="GO:0046872">
    <property type="term" value="F:metal ion binding"/>
    <property type="evidence" value="ECO:0007669"/>
    <property type="project" value="UniProtKB-KW"/>
</dbReference>
<evidence type="ECO:0000256" key="10">
    <source>
        <dbReference type="SAM" id="Phobius"/>
    </source>
</evidence>
<dbReference type="GO" id="GO:0004222">
    <property type="term" value="F:metalloendopeptidase activity"/>
    <property type="evidence" value="ECO:0007669"/>
    <property type="project" value="InterPro"/>
</dbReference>
<dbReference type="PANTHER" id="PTHR24171:SF9">
    <property type="entry name" value="ANKYRIN REPEAT DOMAIN-CONTAINING PROTEIN 39"/>
    <property type="match status" value="1"/>
</dbReference>
<dbReference type="Pfam" id="PF01435">
    <property type="entry name" value="Peptidase_M48"/>
    <property type="match status" value="2"/>
</dbReference>
<dbReference type="EMBL" id="RJVG01000002">
    <property type="protein sequence ID" value="ROR30400.1"/>
    <property type="molecule type" value="Genomic_DNA"/>
</dbReference>
<organism evidence="12 13">
    <name type="scientific">Mobilisporobacter senegalensis</name>
    <dbReference type="NCBI Taxonomy" id="1329262"/>
    <lineage>
        <taxon>Bacteria</taxon>
        <taxon>Bacillati</taxon>
        <taxon>Bacillota</taxon>
        <taxon>Clostridia</taxon>
        <taxon>Lachnospirales</taxon>
        <taxon>Lachnospiraceae</taxon>
        <taxon>Mobilisporobacter</taxon>
    </lineage>
</organism>
<evidence type="ECO:0000256" key="4">
    <source>
        <dbReference type="ARBA" id="ARBA00022737"/>
    </source>
</evidence>
<evidence type="ECO:0000256" key="6">
    <source>
        <dbReference type="ARBA" id="ARBA00022833"/>
    </source>
</evidence>
<dbReference type="AlphaFoldDB" id="A0A3N1XUW0"/>
<feature type="repeat" description="ANK" evidence="9">
    <location>
        <begin position="406"/>
        <end position="438"/>
    </location>
</feature>
<evidence type="ECO:0000313" key="12">
    <source>
        <dbReference type="EMBL" id="ROR30400.1"/>
    </source>
</evidence>
<dbReference type="Pfam" id="PF00023">
    <property type="entry name" value="Ank"/>
    <property type="match status" value="1"/>
</dbReference>
<feature type="transmembrane region" description="Helical" evidence="10">
    <location>
        <begin position="18"/>
        <end position="35"/>
    </location>
</feature>
<name>A0A3N1XUW0_9FIRM</name>
<keyword evidence="13" id="KW-1185">Reference proteome</keyword>
<dbReference type="PANTHER" id="PTHR24171">
    <property type="entry name" value="ANKYRIN REPEAT DOMAIN-CONTAINING PROTEIN 39-RELATED"/>
    <property type="match status" value="1"/>
</dbReference>
<dbReference type="GO" id="GO:0006508">
    <property type="term" value="P:proteolysis"/>
    <property type="evidence" value="ECO:0007669"/>
    <property type="project" value="UniProtKB-KW"/>
</dbReference>
<evidence type="ECO:0000256" key="5">
    <source>
        <dbReference type="ARBA" id="ARBA00022801"/>
    </source>
</evidence>
<reference evidence="12 13" key="1">
    <citation type="submission" date="2018-11" db="EMBL/GenBank/DDBJ databases">
        <title>Genomic Encyclopedia of Type Strains, Phase IV (KMG-IV): sequencing the most valuable type-strain genomes for metagenomic binning, comparative biology and taxonomic classification.</title>
        <authorList>
            <person name="Goeker M."/>
        </authorList>
    </citation>
    <scope>NUCLEOTIDE SEQUENCE [LARGE SCALE GENOMIC DNA]</scope>
    <source>
        <strain evidence="12 13">DSM 26537</strain>
    </source>
</reference>
<keyword evidence="6" id="KW-0862">Zinc</keyword>
<evidence type="ECO:0000256" key="9">
    <source>
        <dbReference type="PROSITE-ProRule" id="PRU00023"/>
    </source>
</evidence>
<dbReference type="Pfam" id="PF12796">
    <property type="entry name" value="Ank_2"/>
    <property type="match status" value="1"/>
</dbReference>
<keyword evidence="7 9" id="KW-0040">ANK repeat</keyword>
<dbReference type="PROSITE" id="PS50297">
    <property type="entry name" value="ANK_REP_REGION"/>
    <property type="match status" value="3"/>
</dbReference>
<dbReference type="SUPFAM" id="SSF48403">
    <property type="entry name" value="Ankyrin repeat"/>
    <property type="match status" value="1"/>
</dbReference>
<feature type="transmembrane region" description="Helical" evidence="10">
    <location>
        <begin position="41"/>
        <end position="63"/>
    </location>
</feature>
<dbReference type="Proteomes" id="UP000273083">
    <property type="component" value="Unassembled WGS sequence"/>
</dbReference>
<keyword evidence="4" id="KW-0677">Repeat</keyword>
<feature type="domain" description="Peptidase M48" evidence="11">
    <location>
        <begin position="166"/>
        <end position="247"/>
    </location>
</feature>
<feature type="repeat" description="ANK" evidence="9">
    <location>
        <begin position="373"/>
        <end position="405"/>
    </location>
</feature>
<evidence type="ECO:0000259" key="11">
    <source>
        <dbReference type="Pfam" id="PF01435"/>
    </source>
</evidence>
<dbReference type="Gene3D" id="3.30.2010.10">
    <property type="entry name" value="Metalloproteases ('zincins'), catalytic domain"/>
    <property type="match status" value="1"/>
</dbReference>
<comment type="caution">
    <text evidence="12">The sequence shown here is derived from an EMBL/GenBank/DDBJ whole genome shotgun (WGS) entry which is preliminary data.</text>
</comment>
<dbReference type="OrthoDB" id="9810445at2"/>
<keyword evidence="5" id="KW-0378">Hydrolase</keyword>
<keyword evidence="2 12" id="KW-0645">Protease</keyword>
<keyword evidence="10" id="KW-1133">Transmembrane helix</keyword>
<sequence length="461" mass="51563">MEQRDKTKQLIHKDEKKYFILSFIASIIIYGLILFNIEAFIFLVFFTVILAFTNGIMMAQIRLNGVRISPQQMPGVYEEVEKLCRAMEIHKVPDVYVIESGGVLNAFATKFSGKNMIVIYSEIFDLIDTDDKEALSFVIAHELAHIKRRHVVKQMFILPAMLFPSLGKAYSRSCEYTCDRFAANYTNNIEAAVNGLTILAVGKKLFKRVNRNEYLLQRNIEKGLFVMLAEKNSTHPSLPKRIEEIQQFFSPSPASVTVRPKIAIKILAGLTTFAISLAGVGFLFGDDLMANIPYIDDIFNFSTASDEDGMDMIDAVAAGDEIMVDELLNAGTDPDIADIEGWTPLMWAAQNSDIQMIQKLLEAGADPGKLNYNEETALDFAIYQNNVEIINTLILAGADPDLADSTGWTPLMNAVSYESIEAVKALLEAGANPDLKDESQYTAYLYAVKYNYKEIADLLRK</sequence>
<evidence type="ECO:0000256" key="1">
    <source>
        <dbReference type="ARBA" id="ARBA00001947"/>
    </source>
</evidence>
<keyword evidence="10" id="KW-0472">Membrane</keyword>
<keyword evidence="8" id="KW-0482">Metalloprotease</keyword>
<dbReference type="PROSITE" id="PS50088">
    <property type="entry name" value="ANK_REPEAT"/>
    <property type="match status" value="3"/>
</dbReference>
<dbReference type="CDD" id="cd07325">
    <property type="entry name" value="M48_Ste24p_like"/>
    <property type="match status" value="1"/>
</dbReference>
<protein>
    <submittedName>
        <fullName evidence="12">Zn-dependent protease with chaperone function</fullName>
    </submittedName>
</protein>
<evidence type="ECO:0000313" key="13">
    <source>
        <dbReference type="Proteomes" id="UP000273083"/>
    </source>
</evidence>
<dbReference type="InterPro" id="IPR001915">
    <property type="entry name" value="Peptidase_M48"/>
</dbReference>
<accession>A0A3N1XUW0</accession>
<dbReference type="SMART" id="SM00248">
    <property type="entry name" value="ANK"/>
    <property type="match status" value="4"/>
</dbReference>
<feature type="transmembrane region" description="Helical" evidence="10">
    <location>
        <begin position="262"/>
        <end position="284"/>
    </location>
</feature>
<dbReference type="Gene3D" id="1.25.40.20">
    <property type="entry name" value="Ankyrin repeat-containing domain"/>
    <property type="match status" value="2"/>
</dbReference>
<gene>
    <name evidence="12" type="ORF">EDD66_10251</name>
</gene>
<evidence type="ECO:0000256" key="8">
    <source>
        <dbReference type="ARBA" id="ARBA00023049"/>
    </source>
</evidence>
<keyword evidence="10" id="KW-0812">Transmembrane</keyword>
<dbReference type="InterPro" id="IPR036770">
    <property type="entry name" value="Ankyrin_rpt-contain_sf"/>
</dbReference>
<evidence type="ECO:0000256" key="7">
    <source>
        <dbReference type="ARBA" id="ARBA00023043"/>
    </source>
</evidence>
<proteinExistence type="predicted"/>
<feature type="repeat" description="ANK" evidence="9">
    <location>
        <begin position="340"/>
        <end position="372"/>
    </location>
</feature>
<comment type="cofactor">
    <cofactor evidence="1">
        <name>Zn(2+)</name>
        <dbReference type="ChEBI" id="CHEBI:29105"/>
    </cofactor>
</comment>
<dbReference type="RefSeq" id="WP_123608109.1">
    <property type="nucleotide sequence ID" value="NZ_RJVG01000002.1"/>
</dbReference>
<evidence type="ECO:0000256" key="3">
    <source>
        <dbReference type="ARBA" id="ARBA00022723"/>
    </source>
</evidence>
<dbReference type="InterPro" id="IPR002110">
    <property type="entry name" value="Ankyrin_rpt"/>
</dbReference>
<feature type="domain" description="Peptidase M48" evidence="11">
    <location>
        <begin position="71"/>
        <end position="161"/>
    </location>
</feature>